<accession>A0A1J1HZN6</accession>
<organism evidence="1 2">
    <name type="scientific">Clunio marinus</name>
    <dbReference type="NCBI Taxonomy" id="568069"/>
    <lineage>
        <taxon>Eukaryota</taxon>
        <taxon>Metazoa</taxon>
        <taxon>Ecdysozoa</taxon>
        <taxon>Arthropoda</taxon>
        <taxon>Hexapoda</taxon>
        <taxon>Insecta</taxon>
        <taxon>Pterygota</taxon>
        <taxon>Neoptera</taxon>
        <taxon>Endopterygota</taxon>
        <taxon>Diptera</taxon>
        <taxon>Nematocera</taxon>
        <taxon>Chironomoidea</taxon>
        <taxon>Chironomidae</taxon>
        <taxon>Clunio</taxon>
    </lineage>
</organism>
<name>A0A1J1HZN6_9DIPT</name>
<dbReference type="AlphaFoldDB" id="A0A1J1HZN6"/>
<proteinExistence type="predicted"/>
<dbReference type="Proteomes" id="UP000183832">
    <property type="component" value="Unassembled WGS sequence"/>
</dbReference>
<evidence type="ECO:0000313" key="2">
    <source>
        <dbReference type="Proteomes" id="UP000183832"/>
    </source>
</evidence>
<keyword evidence="2" id="KW-1185">Reference proteome</keyword>
<evidence type="ECO:0000313" key="1">
    <source>
        <dbReference type="EMBL" id="CRK93568.1"/>
    </source>
</evidence>
<protein>
    <submittedName>
        <fullName evidence="1">CLUMA_CG007101, isoform A</fullName>
    </submittedName>
</protein>
<sequence length="66" mass="8017">MQFNVNIYEYLSMSILEREVKETGVNFWVKLTSCFFVKTLFITKQIFLVPPFLFERSRLLTFNDKR</sequence>
<dbReference type="EMBL" id="CVRI01000037">
    <property type="protein sequence ID" value="CRK93568.1"/>
    <property type="molecule type" value="Genomic_DNA"/>
</dbReference>
<reference evidence="1 2" key="1">
    <citation type="submission" date="2015-04" db="EMBL/GenBank/DDBJ databases">
        <authorList>
            <person name="Syromyatnikov M.Y."/>
            <person name="Popov V.N."/>
        </authorList>
    </citation>
    <scope>NUCLEOTIDE SEQUENCE [LARGE SCALE GENOMIC DNA]</scope>
</reference>
<gene>
    <name evidence="1" type="ORF">CLUMA_CG007101</name>
</gene>